<sequence>MVIVFLTVLAILPVVIFMTTKRVRIRVIKLESYWETLIWTCHLWRSKLIFPNTLADWYHKDLENMDADLIYVQSIWLFLLPFFASRGYTMYQRDPDSFGDLNPPHSPPSTKTTMYPYARQVPSRNLNPRKAWSIRIWAARDSLGRDVIIKVVSEVEKESNELKVLKLLNSKKLRADPANHTIHAIEYITFDRFIFVVMPRWDSSILPEFDNVSELLSYAKTVFENIGMNVVLESSETIRRTGLRDPKEVQYALFDFGGSMIFPDDTVIEEARISRRDLNFHLHGVPPNSVTYPYNPFRMDVAFMGTCLQTYVRHLEHKIPELGPFFDLLVDANDPNQLSASQAFARFTDICNSLNSEVTNAPVELFTWQHGVVRKRYGDIITIPDLTNL</sequence>
<evidence type="ECO:0000313" key="1">
    <source>
        <dbReference type="EMBL" id="KAG5171026.1"/>
    </source>
</evidence>
<protein>
    <submittedName>
        <fullName evidence="1">Uncharacterized protein</fullName>
    </submittedName>
</protein>
<accession>A0A8H7Y059</accession>
<dbReference type="EMBL" id="JAFIQS010000003">
    <property type="protein sequence ID" value="KAG5171026.1"/>
    <property type="molecule type" value="Genomic_DNA"/>
</dbReference>
<organism evidence="1">
    <name type="scientific">Psilocybe cubensis</name>
    <name type="common">Psychedelic mushroom</name>
    <name type="synonym">Stropharia cubensis</name>
    <dbReference type="NCBI Taxonomy" id="181762"/>
    <lineage>
        <taxon>Eukaryota</taxon>
        <taxon>Fungi</taxon>
        <taxon>Dikarya</taxon>
        <taxon>Basidiomycota</taxon>
        <taxon>Agaricomycotina</taxon>
        <taxon>Agaricomycetes</taxon>
        <taxon>Agaricomycetidae</taxon>
        <taxon>Agaricales</taxon>
        <taxon>Agaricineae</taxon>
        <taxon>Strophariaceae</taxon>
        <taxon>Psilocybe</taxon>
    </lineage>
</organism>
<proteinExistence type="predicted"/>
<gene>
    <name evidence="1" type="ORF">JR316_003103</name>
</gene>
<dbReference type="AlphaFoldDB" id="A0A8H7Y059"/>
<reference evidence="1" key="1">
    <citation type="submission" date="2021-02" db="EMBL/GenBank/DDBJ databases">
        <title>Psilocybe cubensis genome.</title>
        <authorList>
            <person name="Mckernan K.J."/>
            <person name="Crawford S."/>
            <person name="Trippe A."/>
            <person name="Kane L.T."/>
            <person name="Mclaughlin S."/>
        </authorList>
    </citation>
    <scope>NUCLEOTIDE SEQUENCE [LARGE SCALE GENOMIC DNA]</scope>
    <source>
        <strain evidence="1">MGC-MH-2018</strain>
    </source>
</reference>
<comment type="caution">
    <text evidence="1">The sequence shown here is derived from an EMBL/GenBank/DDBJ whole genome shotgun (WGS) entry which is preliminary data.</text>
</comment>
<name>A0A8H7Y059_PSICU</name>